<keyword evidence="12" id="KW-1185">Reference proteome</keyword>
<dbReference type="PROSITE" id="PS50011">
    <property type="entry name" value="PROTEIN_KINASE_DOM"/>
    <property type="match status" value="1"/>
</dbReference>
<dbReference type="EC" id="2.7.11.1" evidence="1"/>
<dbReference type="GO" id="GO:0004674">
    <property type="term" value="F:protein serine/threonine kinase activity"/>
    <property type="evidence" value="ECO:0007669"/>
    <property type="project" value="UniProtKB-KW"/>
</dbReference>
<dbReference type="CDD" id="cd14014">
    <property type="entry name" value="STKc_PknB_like"/>
    <property type="match status" value="1"/>
</dbReference>
<dbReference type="SUPFAM" id="SSF56112">
    <property type="entry name" value="Protein kinase-like (PK-like)"/>
    <property type="match status" value="1"/>
</dbReference>
<dbReference type="Pfam" id="PF00069">
    <property type="entry name" value="Pkinase"/>
    <property type="match status" value="1"/>
</dbReference>
<dbReference type="PANTHER" id="PTHR43289:SF6">
    <property type="entry name" value="SERINE_THREONINE-PROTEIN KINASE NEKL-3"/>
    <property type="match status" value="1"/>
</dbReference>
<evidence type="ECO:0000256" key="6">
    <source>
        <dbReference type="ARBA" id="ARBA00022840"/>
    </source>
</evidence>
<evidence type="ECO:0000256" key="1">
    <source>
        <dbReference type="ARBA" id="ARBA00012513"/>
    </source>
</evidence>
<dbReference type="Gene3D" id="1.10.510.10">
    <property type="entry name" value="Transferase(Phosphotransferase) domain 1"/>
    <property type="match status" value="1"/>
</dbReference>
<feature type="domain" description="Protein kinase" evidence="10">
    <location>
        <begin position="10"/>
        <end position="295"/>
    </location>
</feature>
<accession>A0ABQ4E9S7</accession>
<name>A0ABQ4E9S7_9ACTN</name>
<dbReference type="PROSITE" id="PS00109">
    <property type="entry name" value="PROTEIN_KINASE_TYR"/>
    <property type="match status" value="1"/>
</dbReference>
<dbReference type="Proteomes" id="UP000646749">
    <property type="component" value="Unassembled WGS sequence"/>
</dbReference>
<keyword evidence="2 11" id="KW-0723">Serine/threonine-protein kinase</keyword>
<evidence type="ECO:0000256" key="9">
    <source>
        <dbReference type="SAM" id="Phobius"/>
    </source>
</evidence>
<evidence type="ECO:0000256" key="5">
    <source>
        <dbReference type="ARBA" id="ARBA00022777"/>
    </source>
</evidence>
<dbReference type="InterPro" id="IPR008266">
    <property type="entry name" value="Tyr_kinase_AS"/>
</dbReference>
<feature type="region of interest" description="Disordered" evidence="8">
    <location>
        <begin position="141"/>
        <end position="171"/>
    </location>
</feature>
<feature type="transmembrane region" description="Helical" evidence="9">
    <location>
        <begin position="323"/>
        <end position="348"/>
    </location>
</feature>
<protein>
    <recommendedName>
        <fullName evidence="1">non-specific serine/threonine protein kinase</fullName>
        <ecNumber evidence="1">2.7.11.1</ecNumber>
    </recommendedName>
</protein>
<evidence type="ECO:0000256" key="2">
    <source>
        <dbReference type="ARBA" id="ARBA00022527"/>
    </source>
</evidence>
<evidence type="ECO:0000259" key="10">
    <source>
        <dbReference type="PROSITE" id="PS50011"/>
    </source>
</evidence>
<evidence type="ECO:0000256" key="7">
    <source>
        <dbReference type="PROSITE-ProRule" id="PRU10141"/>
    </source>
</evidence>
<keyword evidence="3" id="KW-0808">Transferase</keyword>
<dbReference type="InterPro" id="IPR011009">
    <property type="entry name" value="Kinase-like_dom_sf"/>
</dbReference>
<keyword evidence="9" id="KW-1133">Transmembrane helix</keyword>
<dbReference type="InterPro" id="IPR000719">
    <property type="entry name" value="Prot_kinase_dom"/>
</dbReference>
<feature type="compositionally biased region" description="Polar residues" evidence="8">
    <location>
        <begin position="153"/>
        <end position="164"/>
    </location>
</feature>
<keyword evidence="6 7" id="KW-0067">ATP-binding</keyword>
<keyword evidence="4 7" id="KW-0547">Nucleotide-binding</keyword>
<evidence type="ECO:0000256" key="3">
    <source>
        <dbReference type="ARBA" id="ARBA00022679"/>
    </source>
</evidence>
<feature type="region of interest" description="Disordered" evidence="8">
    <location>
        <begin position="298"/>
        <end position="317"/>
    </location>
</feature>
<dbReference type="EMBL" id="BONW01000039">
    <property type="protein sequence ID" value="GIG91482.1"/>
    <property type="molecule type" value="Genomic_DNA"/>
</dbReference>
<evidence type="ECO:0000313" key="12">
    <source>
        <dbReference type="Proteomes" id="UP000646749"/>
    </source>
</evidence>
<feature type="binding site" evidence="7">
    <location>
        <position position="39"/>
    </location>
    <ligand>
        <name>ATP</name>
        <dbReference type="ChEBI" id="CHEBI:30616"/>
    </ligand>
</feature>
<organism evidence="11 12">
    <name type="scientific">Plantactinospora endophytica</name>
    <dbReference type="NCBI Taxonomy" id="673535"/>
    <lineage>
        <taxon>Bacteria</taxon>
        <taxon>Bacillati</taxon>
        <taxon>Actinomycetota</taxon>
        <taxon>Actinomycetes</taxon>
        <taxon>Micromonosporales</taxon>
        <taxon>Micromonosporaceae</taxon>
        <taxon>Plantactinospora</taxon>
    </lineage>
</organism>
<feature type="region of interest" description="Disordered" evidence="8">
    <location>
        <begin position="224"/>
        <end position="256"/>
    </location>
</feature>
<sequence>MNPPQRIGPYRVERLLGFGSFATVWLGHDPALDARVAIKVLAENWSHDLRVRERFLDEARLLWRLDHQRLVRVHSVGELADGRPYLVMAWAEGGSLRDRLAAGPLPVGRALWVLREIAAGVAVLHANGIVHRDLTPGNVLFQPSPANHLPDESATTPTTGSEDSASGDAGTDESVLIADLGLAKALAAASGLTARAGTPGYMAPEQESPAALVDARTDVFGLGRLGTTLLGTPPPGATGPEDTPGRNDTADGPAGAIALRPGVPPDVAAVLHRATARSPAERYPDAAAFAAALDLATGTAGPSASTDQPSPVRRPRRRPLRAATLLGAATLAVTALAGTAFTVLWPGWLGRDSRIGTDSTSRITVALPEGWRATGSGWIGQRGPDGDLEPALVMSPDPERWPTDPTVPGAFVGLSGSLAERHDPAGYLAERPHAECEAAPVRTVRRGSVDWYVAAFTACRTGKPVIVEVAALAPDSAGLLYVQVAPPANASANFVDTLLAGIRVRP</sequence>
<dbReference type="PROSITE" id="PS00107">
    <property type="entry name" value="PROTEIN_KINASE_ATP"/>
    <property type="match status" value="1"/>
</dbReference>
<keyword evidence="9" id="KW-0812">Transmembrane</keyword>
<dbReference type="PANTHER" id="PTHR43289">
    <property type="entry name" value="MITOGEN-ACTIVATED PROTEIN KINASE KINASE KINASE 20-RELATED"/>
    <property type="match status" value="1"/>
</dbReference>
<dbReference type="Gene3D" id="3.30.200.20">
    <property type="entry name" value="Phosphorylase Kinase, domain 1"/>
    <property type="match status" value="1"/>
</dbReference>
<evidence type="ECO:0000256" key="8">
    <source>
        <dbReference type="SAM" id="MobiDB-lite"/>
    </source>
</evidence>
<keyword evidence="5 11" id="KW-0418">Kinase</keyword>
<dbReference type="InterPro" id="IPR017441">
    <property type="entry name" value="Protein_kinase_ATP_BS"/>
</dbReference>
<evidence type="ECO:0000313" key="11">
    <source>
        <dbReference type="EMBL" id="GIG91482.1"/>
    </source>
</evidence>
<comment type="caution">
    <text evidence="11">The sequence shown here is derived from an EMBL/GenBank/DDBJ whole genome shotgun (WGS) entry which is preliminary data.</text>
</comment>
<evidence type="ECO:0000256" key="4">
    <source>
        <dbReference type="ARBA" id="ARBA00022741"/>
    </source>
</evidence>
<dbReference type="RefSeq" id="WP_203869870.1">
    <property type="nucleotide sequence ID" value="NZ_BONW01000039.1"/>
</dbReference>
<keyword evidence="9" id="KW-0472">Membrane</keyword>
<gene>
    <name evidence="11" type="ORF">Pen02_64180</name>
</gene>
<reference evidence="11 12" key="1">
    <citation type="submission" date="2021-01" db="EMBL/GenBank/DDBJ databases">
        <title>Whole genome shotgun sequence of Plantactinospora endophytica NBRC 110450.</title>
        <authorList>
            <person name="Komaki H."/>
            <person name="Tamura T."/>
        </authorList>
    </citation>
    <scope>NUCLEOTIDE SEQUENCE [LARGE SCALE GENOMIC DNA]</scope>
    <source>
        <strain evidence="11 12">NBRC 110450</strain>
    </source>
</reference>
<proteinExistence type="predicted"/>